<reference evidence="1" key="1">
    <citation type="submission" date="2015-08" db="EMBL/GenBank/DDBJ databases">
        <title>Next Generation Sequencing and Analysis of the Genome of Puccinia sorghi L Schw, the Causal Agent of Maize Common Rust.</title>
        <authorList>
            <person name="Rochi L."/>
            <person name="Burguener G."/>
            <person name="Darino M."/>
            <person name="Turjanski A."/>
            <person name="Kreff E."/>
            <person name="Dieguez M.J."/>
            <person name="Sacco F."/>
        </authorList>
    </citation>
    <scope>NUCLEOTIDE SEQUENCE [LARGE SCALE GENOMIC DNA]</scope>
    <source>
        <strain evidence="1">RO10H11247</strain>
    </source>
</reference>
<gene>
    <name evidence="1" type="ORF">VP01_2655g2</name>
</gene>
<protein>
    <submittedName>
        <fullName evidence="1">Uncharacterized protein</fullName>
    </submittedName>
</protein>
<comment type="caution">
    <text evidence="1">The sequence shown here is derived from an EMBL/GenBank/DDBJ whole genome shotgun (WGS) entry which is preliminary data.</text>
</comment>
<dbReference type="EMBL" id="LAVV01007563">
    <property type="protein sequence ID" value="KNZ55530.1"/>
    <property type="molecule type" value="Genomic_DNA"/>
</dbReference>
<organism evidence="1 2">
    <name type="scientific">Puccinia sorghi</name>
    <dbReference type="NCBI Taxonomy" id="27349"/>
    <lineage>
        <taxon>Eukaryota</taxon>
        <taxon>Fungi</taxon>
        <taxon>Dikarya</taxon>
        <taxon>Basidiomycota</taxon>
        <taxon>Pucciniomycotina</taxon>
        <taxon>Pucciniomycetes</taxon>
        <taxon>Pucciniales</taxon>
        <taxon>Pucciniaceae</taxon>
        <taxon>Puccinia</taxon>
    </lineage>
</organism>
<evidence type="ECO:0000313" key="1">
    <source>
        <dbReference type="EMBL" id="KNZ55530.1"/>
    </source>
</evidence>
<dbReference type="VEuPathDB" id="FungiDB:VP01_2655g2"/>
<accession>A0A0L6V5X7</accession>
<proteinExistence type="predicted"/>
<keyword evidence="2" id="KW-1185">Reference proteome</keyword>
<name>A0A0L6V5X7_9BASI</name>
<dbReference type="AlphaFoldDB" id="A0A0L6V5X7"/>
<evidence type="ECO:0000313" key="2">
    <source>
        <dbReference type="Proteomes" id="UP000037035"/>
    </source>
</evidence>
<sequence>MNMKQKSLVPAPSNPADLPSKLSLMLNYAIHILYSILTQFIVKSKLSQNLTHIRLVISFSHELDKNQPINTETIVPYPFSINSAQTVSKPHRILHPILNSTLKLHSQRYETLIPYFILFRYLLLSISSLHEFHSDQVGYKRLTVSKTQCVLHPIQKSNLKLHCRRSQLSSNSQWRPTNYENSFLNNGLVSNFFLHCFQILGLNVVAGINSNLNLLHSFNKHSLSPLFAMYKKFLRSPPNSHTLAPPQYLHSLALPHPTVIDFYSLQHRPDLFSPVPQKPPDDRLPDITNLPVLSLPLKKEKSIRCGVPFTLQLQKHIAEVSQMDSCMYSTFFIRGGFIEYLVFIENFGGIERKTKHVRKNYKGKYFCKGCWTSVFRKVVEGNNYVRGKKVRGRKMAREAETPKVMIMGGLVILEVANCNFCTGQSEYSIHCKKKKCSSACSNHVHFEWKLGWSMLHVNCMQLIKFFCSDWRSKTDQPHDIIQKAGFRPIRTQDSDGILVPLQQ</sequence>
<dbReference type="Proteomes" id="UP000037035">
    <property type="component" value="Unassembled WGS sequence"/>
</dbReference>